<feature type="domain" description="Tautomerase cis-CaaD-like" evidence="1">
    <location>
        <begin position="1"/>
        <end position="140"/>
    </location>
</feature>
<organism evidence="2 3">
    <name type="scientific">Panagrolaimus davidi</name>
    <dbReference type="NCBI Taxonomy" id="227884"/>
    <lineage>
        <taxon>Eukaryota</taxon>
        <taxon>Metazoa</taxon>
        <taxon>Ecdysozoa</taxon>
        <taxon>Nematoda</taxon>
        <taxon>Chromadorea</taxon>
        <taxon>Rhabditida</taxon>
        <taxon>Tylenchina</taxon>
        <taxon>Panagrolaimomorpha</taxon>
        <taxon>Panagrolaimoidea</taxon>
        <taxon>Panagrolaimidae</taxon>
        <taxon>Panagrolaimus</taxon>
    </lineage>
</organism>
<dbReference type="WBParaSite" id="PDA_v2.g11474.t1">
    <property type="protein sequence ID" value="PDA_v2.g11474.t1"/>
    <property type="gene ID" value="PDA_v2.g11474"/>
</dbReference>
<dbReference type="InterPro" id="IPR014347">
    <property type="entry name" value="Tautomerase/MIF_sf"/>
</dbReference>
<sequence>MPLHRIYHTPGQFSTEEKKGLANAITELYTTNPHGPHLPPFYVVVLFVPVEEENFFVGGKNTKNFVRISIQHIARSFETHDIAKGYIQLYENALAPFIKEKGFDWEIDIEQIDRNLWRTNGLIPPLSNSDAEKEWVRVNKAVPY</sequence>
<keyword evidence="2" id="KW-1185">Reference proteome</keyword>
<name>A0A914P133_9BILA</name>
<dbReference type="Gene3D" id="3.30.429.10">
    <property type="entry name" value="Macrophage Migration Inhibitory Factor"/>
    <property type="match status" value="1"/>
</dbReference>
<protein>
    <submittedName>
        <fullName evidence="3">Tautomerase cis-CaaD-like domain-containing protein</fullName>
    </submittedName>
</protein>
<dbReference type="SUPFAM" id="SSF55331">
    <property type="entry name" value="Tautomerase/MIF"/>
    <property type="match status" value="1"/>
</dbReference>
<dbReference type="InterPro" id="IPR028116">
    <property type="entry name" value="Cis-CaaD-like"/>
</dbReference>
<proteinExistence type="predicted"/>
<evidence type="ECO:0000313" key="3">
    <source>
        <dbReference type="WBParaSite" id="PDA_v2.g11474.t1"/>
    </source>
</evidence>
<evidence type="ECO:0000259" key="1">
    <source>
        <dbReference type="Pfam" id="PF14832"/>
    </source>
</evidence>
<reference evidence="3" key="1">
    <citation type="submission" date="2022-11" db="UniProtKB">
        <authorList>
            <consortium name="WormBaseParasite"/>
        </authorList>
    </citation>
    <scope>IDENTIFICATION</scope>
</reference>
<dbReference type="Pfam" id="PF14832">
    <property type="entry name" value="Tautomerase_3"/>
    <property type="match status" value="1"/>
</dbReference>
<dbReference type="AlphaFoldDB" id="A0A914P133"/>
<dbReference type="Proteomes" id="UP000887578">
    <property type="component" value="Unplaced"/>
</dbReference>
<evidence type="ECO:0000313" key="2">
    <source>
        <dbReference type="Proteomes" id="UP000887578"/>
    </source>
</evidence>
<accession>A0A914P133</accession>